<gene>
    <name evidence="6" type="ORF">TrLO_g14801</name>
</gene>
<dbReference type="Gene3D" id="1.20.80.10">
    <property type="match status" value="1"/>
</dbReference>
<comment type="caution">
    <text evidence="6">The sequence shown here is derived from an EMBL/GenBank/DDBJ whole genome shotgun (WGS) entry which is preliminary data.</text>
</comment>
<dbReference type="SUPFAM" id="SSF47027">
    <property type="entry name" value="Acyl-CoA binding protein"/>
    <property type="match status" value="1"/>
</dbReference>
<evidence type="ECO:0000313" key="6">
    <source>
        <dbReference type="EMBL" id="GMI17539.1"/>
    </source>
</evidence>
<feature type="transmembrane region" description="Helical" evidence="4">
    <location>
        <begin position="283"/>
        <end position="305"/>
    </location>
</feature>
<sequence length="359" mass="38846">MASLKNEFLAKSASMRSWVPENPPSNRDRLELYALHKQAAAGDCNTDKPVNKGVAEKAKWSAWRSKSGLSQAESMSRYIAECDRQVRVYGSKAGPSTTTVENSSSQPVPTTPASSDNPNSPSSGSLLRGIDSVPLLASAASEPQQNYMQRLAIMNTNQSWWSRQNPLCGPASPSSPSLSSKLENCIISVGTFVETRALSNKSFGPLPPSSIHAFVFPIHVLLLTFWIVLIYLLTIPTTLYLVIKTALLGSNSTGVTLNQLIENSITPTSTVASSMMNDKKNSLPARFIGLALTPLVIITDLTLSLNENAGDFVAASMYTFGVLITWWYWVFVLPWVAVAMGWVGMGYGVCLSVIEFAGV</sequence>
<dbReference type="PROSITE" id="PS51228">
    <property type="entry name" value="ACB_2"/>
    <property type="match status" value="1"/>
</dbReference>
<dbReference type="GO" id="GO:0000062">
    <property type="term" value="F:fatty-acyl-CoA binding"/>
    <property type="evidence" value="ECO:0007669"/>
    <property type="project" value="InterPro"/>
</dbReference>
<feature type="region of interest" description="Disordered" evidence="3">
    <location>
        <begin position="92"/>
        <end position="124"/>
    </location>
</feature>
<protein>
    <recommendedName>
        <fullName evidence="5">ACB domain-containing protein</fullName>
    </recommendedName>
</protein>
<feature type="transmembrane region" description="Helical" evidence="4">
    <location>
        <begin position="312"/>
        <end position="329"/>
    </location>
</feature>
<dbReference type="AlphaFoldDB" id="A0A9W7KZY9"/>
<dbReference type="PANTHER" id="PTHR23310">
    <property type="entry name" value="ACYL-COA-BINDING PROTEIN, ACBP"/>
    <property type="match status" value="1"/>
</dbReference>
<accession>A0A9W7KZY9</accession>
<dbReference type="InterPro" id="IPR000582">
    <property type="entry name" value="Acyl-CoA-binding_protein"/>
</dbReference>
<dbReference type="PANTHER" id="PTHR23310:SF62">
    <property type="entry name" value="ACYL-COA BINDING PROTEIN 1, ISOFORM A"/>
    <property type="match status" value="1"/>
</dbReference>
<dbReference type="Proteomes" id="UP001165122">
    <property type="component" value="Unassembled WGS sequence"/>
</dbReference>
<evidence type="ECO:0000313" key="7">
    <source>
        <dbReference type="Proteomes" id="UP001165122"/>
    </source>
</evidence>
<dbReference type="InterPro" id="IPR035984">
    <property type="entry name" value="Acyl-CoA-binding_sf"/>
</dbReference>
<feature type="compositionally biased region" description="Polar residues" evidence="3">
    <location>
        <begin position="94"/>
        <end position="108"/>
    </location>
</feature>
<organism evidence="6 7">
    <name type="scientific">Triparma laevis f. longispina</name>
    <dbReference type="NCBI Taxonomy" id="1714387"/>
    <lineage>
        <taxon>Eukaryota</taxon>
        <taxon>Sar</taxon>
        <taxon>Stramenopiles</taxon>
        <taxon>Ochrophyta</taxon>
        <taxon>Bolidophyceae</taxon>
        <taxon>Parmales</taxon>
        <taxon>Triparmaceae</taxon>
        <taxon>Triparma</taxon>
    </lineage>
</organism>
<dbReference type="EMBL" id="BRXW01000295">
    <property type="protein sequence ID" value="GMI17539.1"/>
    <property type="molecule type" value="Genomic_DNA"/>
</dbReference>
<feature type="transmembrane region" description="Helical" evidence="4">
    <location>
        <begin position="220"/>
        <end position="243"/>
    </location>
</feature>
<keyword evidence="7" id="KW-1185">Reference proteome</keyword>
<feature type="compositionally biased region" description="Low complexity" evidence="3">
    <location>
        <begin position="111"/>
        <end position="124"/>
    </location>
</feature>
<keyword evidence="4" id="KW-0812">Transmembrane</keyword>
<reference evidence="7" key="1">
    <citation type="journal article" date="2023" name="Commun. Biol.">
        <title>Genome analysis of Parmales, the sister group of diatoms, reveals the evolutionary specialization of diatoms from phago-mixotrophs to photoautotrophs.</title>
        <authorList>
            <person name="Ban H."/>
            <person name="Sato S."/>
            <person name="Yoshikawa S."/>
            <person name="Yamada K."/>
            <person name="Nakamura Y."/>
            <person name="Ichinomiya M."/>
            <person name="Sato N."/>
            <person name="Blanc-Mathieu R."/>
            <person name="Endo H."/>
            <person name="Kuwata A."/>
            <person name="Ogata H."/>
        </authorList>
    </citation>
    <scope>NUCLEOTIDE SEQUENCE [LARGE SCALE GENOMIC DNA]</scope>
    <source>
        <strain evidence="7">NIES 3700</strain>
    </source>
</reference>
<comment type="similarity">
    <text evidence="1">Belongs to the ACBP family.</text>
</comment>
<dbReference type="PRINTS" id="PR00689">
    <property type="entry name" value="ACOABINDINGP"/>
</dbReference>
<dbReference type="GO" id="GO:0006631">
    <property type="term" value="P:fatty acid metabolic process"/>
    <property type="evidence" value="ECO:0007669"/>
    <property type="project" value="TreeGrafter"/>
</dbReference>
<evidence type="ECO:0000259" key="5">
    <source>
        <dbReference type="PROSITE" id="PS51228"/>
    </source>
</evidence>
<dbReference type="Pfam" id="PF00887">
    <property type="entry name" value="ACBP"/>
    <property type="match status" value="1"/>
</dbReference>
<keyword evidence="4" id="KW-1133">Transmembrane helix</keyword>
<feature type="transmembrane region" description="Helical" evidence="4">
    <location>
        <begin position="335"/>
        <end position="357"/>
    </location>
</feature>
<evidence type="ECO:0000256" key="3">
    <source>
        <dbReference type="SAM" id="MobiDB-lite"/>
    </source>
</evidence>
<dbReference type="InterPro" id="IPR014352">
    <property type="entry name" value="FERM/acyl-CoA-bd_prot_sf"/>
</dbReference>
<dbReference type="OrthoDB" id="346910at2759"/>
<evidence type="ECO:0000256" key="2">
    <source>
        <dbReference type="ARBA" id="ARBA00023121"/>
    </source>
</evidence>
<evidence type="ECO:0000256" key="4">
    <source>
        <dbReference type="SAM" id="Phobius"/>
    </source>
</evidence>
<proteinExistence type="inferred from homology"/>
<evidence type="ECO:0000256" key="1">
    <source>
        <dbReference type="ARBA" id="ARBA00005567"/>
    </source>
</evidence>
<feature type="domain" description="ACB" evidence="5">
    <location>
        <begin position="1"/>
        <end position="91"/>
    </location>
</feature>
<keyword evidence="4" id="KW-0472">Membrane</keyword>
<keyword evidence="2" id="KW-0446">Lipid-binding</keyword>
<name>A0A9W7KZY9_9STRA</name>